<evidence type="ECO:0000256" key="1">
    <source>
        <dbReference type="SAM" id="MobiDB-lite"/>
    </source>
</evidence>
<organism evidence="2 3">
    <name type="scientific">Vitis vinifera</name>
    <name type="common">Grape</name>
    <dbReference type="NCBI Taxonomy" id="29760"/>
    <lineage>
        <taxon>Eukaryota</taxon>
        <taxon>Viridiplantae</taxon>
        <taxon>Streptophyta</taxon>
        <taxon>Embryophyta</taxon>
        <taxon>Tracheophyta</taxon>
        <taxon>Spermatophyta</taxon>
        <taxon>Magnoliopsida</taxon>
        <taxon>eudicotyledons</taxon>
        <taxon>Gunneridae</taxon>
        <taxon>Pentapetalae</taxon>
        <taxon>rosids</taxon>
        <taxon>Vitales</taxon>
        <taxon>Vitaceae</taxon>
        <taxon>Viteae</taxon>
        <taxon>Vitis</taxon>
    </lineage>
</organism>
<evidence type="ECO:0000313" key="3">
    <source>
        <dbReference type="Proteomes" id="UP000288805"/>
    </source>
</evidence>
<dbReference type="EMBL" id="QGNW01002309">
    <property type="protein sequence ID" value="RVW21176.1"/>
    <property type="molecule type" value="Genomic_DNA"/>
</dbReference>
<dbReference type="AlphaFoldDB" id="A0A438CDG5"/>
<protein>
    <submittedName>
        <fullName evidence="2">Uncharacterized protein</fullName>
    </submittedName>
</protein>
<gene>
    <name evidence="2" type="ORF">CK203_105321</name>
</gene>
<feature type="compositionally biased region" description="Basic residues" evidence="1">
    <location>
        <begin position="1"/>
        <end position="11"/>
    </location>
</feature>
<comment type="caution">
    <text evidence="2">The sequence shown here is derived from an EMBL/GenBank/DDBJ whole genome shotgun (WGS) entry which is preliminary data.</text>
</comment>
<evidence type="ECO:0000313" key="2">
    <source>
        <dbReference type="EMBL" id="RVW21176.1"/>
    </source>
</evidence>
<name>A0A438CDG5_VITVI</name>
<dbReference type="Proteomes" id="UP000288805">
    <property type="component" value="Unassembled WGS sequence"/>
</dbReference>
<accession>A0A438CDG5</accession>
<reference evidence="2 3" key="1">
    <citation type="journal article" date="2018" name="PLoS Genet.">
        <title>Population sequencing reveals clonal diversity and ancestral inbreeding in the grapevine cultivar Chardonnay.</title>
        <authorList>
            <person name="Roach M.J."/>
            <person name="Johnson D.L."/>
            <person name="Bohlmann J."/>
            <person name="van Vuuren H.J."/>
            <person name="Jones S.J."/>
            <person name="Pretorius I.S."/>
            <person name="Schmidt S.A."/>
            <person name="Borneman A.R."/>
        </authorList>
    </citation>
    <scope>NUCLEOTIDE SEQUENCE [LARGE SCALE GENOMIC DNA]</scope>
    <source>
        <strain evidence="3">cv. Chardonnay</strain>
        <tissue evidence="2">Leaf</tissue>
    </source>
</reference>
<feature type="region of interest" description="Disordered" evidence="1">
    <location>
        <begin position="1"/>
        <end position="104"/>
    </location>
</feature>
<sequence>MATSHRKKTVGKRTTTANSPLGDRKVKRRKRGATHPSFIDGASPSPAFERPDGKLKAGTRVNIPLGQQEPSQNQQPKRQRDKRPQLSNSMRTRLGPQEHRRPRSLAATAWEAHPDLMVTPMVQNVLPHRDPMVTPMVHNVHHT</sequence>
<proteinExistence type="predicted"/>